<comment type="caution">
    <text evidence="1">The sequence shown here is derived from an EMBL/GenBank/DDBJ whole genome shotgun (WGS) entry which is preliminary data.</text>
</comment>
<dbReference type="OrthoDB" id="2874807at2"/>
<dbReference type="Pfam" id="PF01371">
    <property type="entry name" value="Trp_repressor"/>
    <property type="match status" value="1"/>
</dbReference>
<dbReference type="InterPro" id="IPR038116">
    <property type="entry name" value="TrpR-like_sf"/>
</dbReference>
<proteinExistence type="predicted"/>
<dbReference type="SUPFAM" id="SSF48295">
    <property type="entry name" value="TrpR-like"/>
    <property type="match status" value="1"/>
</dbReference>
<dbReference type="STRING" id="1265861.BCAMP_08436"/>
<protein>
    <submittedName>
        <fullName evidence="1">Trp repressor family protein</fullName>
    </submittedName>
</protein>
<dbReference type="AlphaFoldDB" id="W7CH32"/>
<name>W7CH32_9LIST</name>
<dbReference type="Proteomes" id="UP000019243">
    <property type="component" value="Unassembled WGS sequence"/>
</dbReference>
<dbReference type="InterPro" id="IPR010921">
    <property type="entry name" value="Trp_repressor/repl_initiator"/>
</dbReference>
<sequence length="102" mass="11575">MQIEKLRGEGLDEFFRGVLTMKSIEECYDFFDDVCTVNEIQALSQRFQVAKMLRSGHTYSKIEAATGASTATISRVKRSLNWGNDSYELVLGRLDEEDKTKG</sequence>
<evidence type="ECO:0000313" key="2">
    <source>
        <dbReference type="Proteomes" id="UP000019243"/>
    </source>
</evidence>
<dbReference type="InterPro" id="IPR000831">
    <property type="entry name" value="Trp_repress"/>
</dbReference>
<dbReference type="PANTHER" id="PTHR40080:SF1">
    <property type="entry name" value="TRPR-LIKE PROTEIN YERC_YECD"/>
    <property type="match status" value="1"/>
</dbReference>
<dbReference type="PIRSF" id="PIRSF012508">
    <property type="entry name" value="YerC"/>
    <property type="match status" value="1"/>
</dbReference>
<dbReference type="RefSeq" id="WP_035314895.1">
    <property type="nucleotide sequence ID" value="NZ_AODH01000034.1"/>
</dbReference>
<reference evidence="1 2" key="1">
    <citation type="submission" date="2012-12" db="EMBL/GenBank/DDBJ databases">
        <title>Novel taxa of Listeriaceae from agricultural environments in the United States.</title>
        <authorList>
            <person name="den Bakker H.C."/>
            <person name="Allred A."/>
            <person name="Warchocki S."/>
            <person name="Wright E.M."/>
            <person name="Burrell A."/>
            <person name="Nightingale K.K."/>
            <person name="Kephart D."/>
            <person name="Wiedmann M."/>
        </authorList>
    </citation>
    <scope>NUCLEOTIDE SEQUENCE [LARGE SCALE GENOMIC DNA]</scope>
    <source>
        <strain evidence="1 2">FSL F6-1037</strain>
    </source>
</reference>
<dbReference type="PANTHER" id="PTHR40080">
    <property type="entry name" value="LMO1763 PROTEIN"/>
    <property type="match status" value="1"/>
</dbReference>
<dbReference type="GO" id="GO:0043565">
    <property type="term" value="F:sequence-specific DNA binding"/>
    <property type="evidence" value="ECO:0007669"/>
    <property type="project" value="InterPro"/>
</dbReference>
<dbReference type="EMBL" id="AODH01000034">
    <property type="protein sequence ID" value="EUJ38719.1"/>
    <property type="molecule type" value="Genomic_DNA"/>
</dbReference>
<keyword evidence="2" id="KW-1185">Reference proteome</keyword>
<gene>
    <name evidence="1" type="ORF">BCAMP_08436</name>
</gene>
<dbReference type="GO" id="GO:0003700">
    <property type="term" value="F:DNA-binding transcription factor activity"/>
    <property type="evidence" value="ECO:0007669"/>
    <property type="project" value="InterPro"/>
</dbReference>
<dbReference type="Gene3D" id="1.10.1270.10">
    <property type="entry name" value="TrpR-like"/>
    <property type="match status" value="1"/>
</dbReference>
<accession>W7CH32</accession>
<evidence type="ECO:0000313" key="1">
    <source>
        <dbReference type="EMBL" id="EUJ38719.1"/>
    </source>
</evidence>
<organism evidence="1 2">
    <name type="scientific">Brochothrix campestris FSL F6-1037</name>
    <dbReference type="NCBI Taxonomy" id="1265861"/>
    <lineage>
        <taxon>Bacteria</taxon>
        <taxon>Bacillati</taxon>
        <taxon>Bacillota</taxon>
        <taxon>Bacilli</taxon>
        <taxon>Bacillales</taxon>
        <taxon>Listeriaceae</taxon>
        <taxon>Brochothrix</taxon>
    </lineage>
</organism>
<dbReference type="PATRIC" id="fig|1265861.3.peg.1658"/>
<dbReference type="NCBIfam" id="TIGR02531">
    <property type="entry name" value="yecD_yerC"/>
    <property type="match status" value="1"/>
</dbReference>
<dbReference type="InterPro" id="IPR013368">
    <property type="entry name" value="YecD_YerC"/>
</dbReference>